<feature type="compositionally biased region" description="Polar residues" evidence="1">
    <location>
        <begin position="631"/>
        <end position="645"/>
    </location>
</feature>
<feature type="transmembrane region" description="Helical" evidence="2">
    <location>
        <begin position="195"/>
        <end position="211"/>
    </location>
</feature>
<keyword evidence="5" id="KW-1185">Reference proteome</keyword>
<accession>A0ABS8EVD5</accession>
<dbReference type="Gene3D" id="3.10.620.30">
    <property type="match status" value="1"/>
</dbReference>
<protein>
    <submittedName>
        <fullName evidence="4">Transglutaminase domain-containing protein</fullName>
    </submittedName>
</protein>
<keyword evidence="2" id="KW-0812">Transmembrane</keyword>
<dbReference type="PANTHER" id="PTHR42736:SF1">
    <property type="entry name" value="PROTEIN-GLUTAMINE GAMMA-GLUTAMYLTRANSFERASE"/>
    <property type="match status" value="1"/>
</dbReference>
<dbReference type="RefSeq" id="WP_248835105.1">
    <property type="nucleotide sequence ID" value="NZ_JAJEQE010000014.1"/>
</dbReference>
<feature type="transmembrane region" description="Helical" evidence="2">
    <location>
        <begin position="172"/>
        <end position="189"/>
    </location>
</feature>
<feature type="transmembrane region" description="Helical" evidence="2">
    <location>
        <begin position="86"/>
        <end position="104"/>
    </location>
</feature>
<comment type="caution">
    <text evidence="4">The sequence shown here is derived from an EMBL/GenBank/DDBJ whole genome shotgun (WGS) entry which is preliminary data.</text>
</comment>
<keyword evidence="2" id="KW-1133">Transmembrane helix</keyword>
<feature type="compositionally biased region" description="Basic and acidic residues" evidence="1">
    <location>
        <begin position="646"/>
        <end position="659"/>
    </location>
</feature>
<evidence type="ECO:0000313" key="5">
    <source>
        <dbReference type="Proteomes" id="UP001299235"/>
    </source>
</evidence>
<evidence type="ECO:0000259" key="3">
    <source>
        <dbReference type="SMART" id="SM00460"/>
    </source>
</evidence>
<feature type="transmembrane region" description="Helical" evidence="2">
    <location>
        <begin position="30"/>
        <end position="47"/>
    </location>
</feature>
<dbReference type="SUPFAM" id="SSF54001">
    <property type="entry name" value="Cysteine proteinases"/>
    <property type="match status" value="1"/>
</dbReference>
<feature type="transmembrane region" description="Helical" evidence="2">
    <location>
        <begin position="670"/>
        <end position="691"/>
    </location>
</feature>
<proteinExistence type="predicted"/>
<evidence type="ECO:0000256" key="2">
    <source>
        <dbReference type="SAM" id="Phobius"/>
    </source>
</evidence>
<feature type="region of interest" description="Disordered" evidence="1">
    <location>
        <begin position="631"/>
        <end position="660"/>
    </location>
</feature>
<feature type="domain" description="Transglutaminase-like" evidence="3">
    <location>
        <begin position="539"/>
        <end position="614"/>
    </location>
</feature>
<feature type="transmembrane region" description="Helical" evidence="2">
    <location>
        <begin position="146"/>
        <end position="165"/>
    </location>
</feature>
<name>A0ABS8EVD5_9FIRM</name>
<evidence type="ECO:0000313" key="4">
    <source>
        <dbReference type="EMBL" id="MCC2148788.1"/>
    </source>
</evidence>
<dbReference type="Pfam" id="PF11992">
    <property type="entry name" value="TgpA_N"/>
    <property type="match status" value="1"/>
</dbReference>
<sequence length="809" mass="92354">MKKHRKIQKKQETELYVQVAEKSENQKENVGEALACFCIYVGWYLMVMQFCRASLTMTLSGSVGAILLVMAVLVNGQKEKKFIRKIVHEILAAAILCFLISFTIRKGWIFQGALIAGNGLLETIGRNMRTFEPDYALTISEPLQPFVTAVFYVTAGMVLAALLEFLRVSKSCIGMILVSLIPGVLLLIWQKEAVLFPVLLIYVGFLCLVAFRKKEKGLAQLQTDVMLLVLFAAVTAAGFFMLRGKASSFSPDNPFSQKVQKFAEQIRYGKKTVDSLPEGQFRRLGNLKLTDEAALKVTMEHPDSLYLRGFVGSIYTEDGWKQQDADEIYDKKDLFYWLHKENVSGLQQLTALYQLENPADDDTGNMTVTTIGASRKYAYVPYELSTLPDTLENVRSFGDDRLIPEGFRPQKTISFPVHSNLIRKYPQIASVYYQDQDTEAFAEYKKCENSYNAYVYDQYLQVPDSLKQMLTKVLASDSDEKDSENVTSHISYEEANTRITGYLNENITYTEEIDPKNTDASGEDQKTDAKTGNFVTDFLMTEKKGYSVHYASAAVLMYRCFGIPARYVEGYLVTPEMAENAQDDGTIYVTGKEAHAWVEIYQDGIGWIPMEVTPPYLDKMERPDFETVSWQGAQNQGASEQTDTAEQIKDEEQTKPETRKGRKQLPVRKILIVVILLLILALILWIAYQILKYRKKWKEKNRAMYSKDASQAIRSCYAQLRCWLMYDGVRIKGGSRYQICEELSRKYSSEMADQYRKVTRLAEKAAYSSHAMEEKQAEEVRAFLMSTQKQILNEKNLFQKWKMQLKVLS</sequence>
<feature type="transmembrane region" description="Helical" evidence="2">
    <location>
        <begin position="53"/>
        <end position="74"/>
    </location>
</feature>
<gene>
    <name evidence="4" type="ORF">LKD42_05920</name>
</gene>
<evidence type="ECO:0000256" key="1">
    <source>
        <dbReference type="SAM" id="MobiDB-lite"/>
    </source>
</evidence>
<dbReference type="InterPro" id="IPR002931">
    <property type="entry name" value="Transglutaminase-like"/>
</dbReference>
<keyword evidence="2" id="KW-0472">Membrane</keyword>
<dbReference type="PANTHER" id="PTHR42736">
    <property type="entry name" value="PROTEIN-GLUTAMINE GAMMA-GLUTAMYLTRANSFERASE"/>
    <property type="match status" value="1"/>
</dbReference>
<feature type="transmembrane region" description="Helical" evidence="2">
    <location>
        <begin position="223"/>
        <end position="242"/>
    </location>
</feature>
<organism evidence="4 5">
    <name type="scientific">Hominisplanchenecus faecis</name>
    <dbReference type="NCBI Taxonomy" id="2885351"/>
    <lineage>
        <taxon>Bacteria</taxon>
        <taxon>Bacillati</taxon>
        <taxon>Bacillota</taxon>
        <taxon>Clostridia</taxon>
        <taxon>Lachnospirales</taxon>
        <taxon>Lachnospiraceae</taxon>
        <taxon>Hominisplanchenecus</taxon>
    </lineage>
</organism>
<dbReference type="EMBL" id="JAJEQE010000014">
    <property type="protein sequence ID" value="MCC2148788.1"/>
    <property type="molecule type" value="Genomic_DNA"/>
</dbReference>
<dbReference type="InterPro" id="IPR021878">
    <property type="entry name" value="TgpA_N"/>
</dbReference>
<dbReference type="InterPro" id="IPR052901">
    <property type="entry name" value="Bact_TGase-like"/>
</dbReference>
<dbReference type="Proteomes" id="UP001299235">
    <property type="component" value="Unassembled WGS sequence"/>
</dbReference>
<dbReference type="SMART" id="SM00460">
    <property type="entry name" value="TGc"/>
    <property type="match status" value="1"/>
</dbReference>
<dbReference type="Pfam" id="PF01841">
    <property type="entry name" value="Transglut_core"/>
    <property type="match status" value="1"/>
</dbReference>
<dbReference type="InterPro" id="IPR038765">
    <property type="entry name" value="Papain-like_cys_pep_sf"/>
</dbReference>
<reference evidence="4 5" key="1">
    <citation type="submission" date="2021-10" db="EMBL/GenBank/DDBJ databases">
        <title>Anaerobic single-cell dispensing facilitates the cultivation of human gut bacteria.</title>
        <authorList>
            <person name="Afrizal A."/>
        </authorList>
    </citation>
    <scope>NUCLEOTIDE SEQUENCE [LARGE SCALE GENOMIC DNA]</scope>
    <source>
        <strain evidence="4 5">CLA-AA-H246</strain>
    </source>
</reference>